<evidence type="ECO:0000256" key="1">
    <source>
        <dbReference type="ARBA" id="ARBA00004141"/>
    </source>
</evidence>
<dbReference type="GO" id="GO:0016020">
    <property type="term" value="C:membrane"/>
    <property type="evidence" value="ECO:0007669"/>
    <property type="project" value="UniProtKB-SubCell"/>
</dbReference>
<dbReference type="InterPro" id="IPR007632">
    <property type="entry name" value="Anoctamin"/>
</dbReference>
<dbReference type="Pfam" id="PF04547">
    <property type="entry name" value="Anoctamin"/>
    <property type="match status" value="1"/>
</dbReference>
<dbReference type="OrthoDB" id="296386at2759"/>
<feature type="transmembrane region" description="Helical" evidence="6">
    <location>
        <begin position="422"/>
        <end position="442"/>
    </location>
</feature>
<comment type="subcellular location">
    <subcellularLocation>
        <location evidence="1">Membrane</location>
        <topology evidence="1">Multi-pass membrane protein</topology>
    </subcellularLocation>
</comment>
<name>A0A9P6U7U7_9FUNG</name>
<feature type="compositionally biased region" description="Basic and acidic residues" evidence="5">
    <location>
        <begin position="510"/>
        <end position="531"/>
    </location>
</feature>
<dbReference type="GO" id="GO:0005254">
    <property type="term" value="F:chloride channel activity"/>
    <property type="evidence" value="ECO:0007669"/>
    <property type="project" value="TreeGrafter"/>
</dbReference>
<dbReference type="InterPro" id="IPR049452">
    <property type="entry name" value="Anoctamin_TM"/>
</dbReference>
<evidence type="ECO:0000256" key="2">
    <source>
        <dbReference type="ARBA" id="ARBA00022692"/>
    </source>
</evidence>
<keyword evidence="10" id="KW-1185">Reference proteome</keyword>
<gene>
    <name evidence="9" type="ORF">DFQ27_002013</name>
</gene>
<dbReference type="Pfam" id="PF20877">
    <property type="entry name" value="Anoctamin_N"/>
    <property type="match status" value="1"/>
</dbReference>
<proteinExistence type="predicted"/>
<dbReference type="GO" id="GO:0032541">
    <property type="term" value="C:cortical endoplasmic reticulum"/>
    <property type="evidence" value="ECO:0007669"/>
    <property type="project" value="TreeGrafter"/>
</dbReference>
<feature type="transmembrane region" description="Helical" evidence="6">
    <location>
        <begin position="375"/>
        <end position="395"/>
    </location>
</feature>
<sequence>MDPPSIQSHAAQAGRPFEFFDVYSRQLQQSNSALGGDAGSSTRATTSGTPPTVYADYVLVFRYPLPLKSQQNDKAELETKAIDAYKQILVKLQRAGLRYESRPGKKNTVHIFILCPWHVLKREVIRNNIQDWLVGVKVADTAEAEAMLQPAQAPDNSLDDLSEADRLRIVYQLLTNLPKEGGAGLYPGHDEHIESILPIHDKQFNKAWLKSWSTKWIVDQKDLSKIRDHFGERIAYYFEFLQFYFQWLAFPTGLGVLVHYFGSSFSIFYGITVVLWSAFFTESWKKREKELALWWGVRHVSRSETRRPGFHGEAMTDPVTGEVTPFFSPYKRWQRKITGVPVIVGGALVLSMVITSVFAIEVFLTLYYEGPMKDILVFLPLVLYSLAIPNVAAICKSVAKRLTDYENYETHGSYDYHLMQKVFIFNALTSYMSILLTAYVYIPFGPRVITTAQAYGLSFAKASIEPQMLQNRLRAFMMTTQAVSLATETIVPWLTRRALARAATIQTKAEDKLRHRDHDSDSDENESHKADASASSLGERADIVHFLNRVQKQVELPEYDVNEDYAEMVLQFGYVSLFSVIWPLTGLCAFVNNWVELRSDAAKISYNARRPIPARVDTIGPWLDNMQHISWFSSLTNASILYLFHGTTDSPRLSLGFLLLCMLVSEHGYLALRNMIGQVLESVPTKAEVDVRKKEYGVKSSWLHRVSQVLGGTASLAETNGGGAIGGSDGLEKRGLVDLTGPEVAALLLEDDEGAQSIHAAFKTT</sequence>
<evidence type="ECO:0000259" key="8">
    <source>
        <dbReference type="Pfam" id="PF20877"/>
    </source>
</evidence>
<evidence type="ECO:0008006" key="11">
    <source>
        <dbReference type="Google" id="ProtNLM"/>
    </source>
</evidence>
<evidence type="ECO:0000256" key="3">
    <source>
        <dbReference type="ARBA" id="ARBA00022989"/>
    </source>
</evidence>
<feature type="domain" description="Anoctamin transmembrane" evidence="7">
    <location>
        <begin position="226"/>
        <end position="693"/>
    </location>
</feature>
<keyword evidence="2 6" id="KW-0812">Transmembrane</keyword>
<evidence type="ECO:0000313" key="9">
    <source>
        <dbReference type="EMBL" id="KAG0262946.1"/>
    </source>
</evidence>
<dbReference type="PANTHER" id="PTHR12308">
    <property type="entry name" value="ANOCTAMIN"/>
    <property type="match status" value="1"/>
</dbReference>
<dbReference type="Proteomes" id="UP000807716">
    <property type="component" value="Unassembled WGS sequence"/>
</dbReference>
<keyword evidence="3 6" id="KW-1133">Transmembrane helix</keyword>
<accession>A0A9P6U7U7</accession>
<dbReference type="AlphaFoldDB" id="A0A9P6U7U7"/>
<evidence type="ECO:0000256" key="6">
    <source>
        <dbReference type="SAM" id="Phobius"/>
    </source>
</evidence>
<keyword evidence="4 6" id="KW-0472">Membrane</keyword>
<protein>
    <recommendedName>
        <fullName evidence="11">DUF590-domain-containing protein</fullName>
    </recommendedName>
</protein>
<feature type="region of interest" description="Disordered" evidence="5">
    <location>
        <begin position="510"/>
        <end position="536"/>
    </location>
</feature>
<feature type="transmembrane region" description="Helical" evidence="6">
    <location>
        <begin position="260"/>
        <end position="280"/>
    </location>
</feature>
<dbReference type="PANTHER" id="PTHR12308:SF73">
    <property type="entry name" value="ANOCTAMIN"/>
    <property type="match status" value="1"/>
</dbReference>
<evidence type="ECO:0000313" key="10">
    <source>
        <dbReference type="Proteomes" id="UP000807716"/>
    </source>
</evidence>
<dbReference type="InterPro" id="IPR049456">
    <property type="entry name" value="Anoctamin_N_fung"/>
</dbReference>
<reference evidence="9" key="1">
    <citation type="journal article" date="2020" name="Fungal Divers.">
        <title>Resolving the Mortierellaceae phylogeny through synthesis of multi-gene phylogenetics and phylogenomics.</title>
        <authorList>
            <person name="Vandepol N."/>
            <person name="Liber J."/>
            <person name="Desiro A."/>
            <person name="Na H."/>
            <person name="Kennedy M."/>
            <person name="Barry K."/>
            <person name="Grigoriev I.V."/>
            <person name="Miller A.N."/>
            <person name="O'Donnell K."/>
            <person name="Stajich J.E."/>
            <person name="Bonito G."/>
        </authorList>
    </citation>
    <scope>NUCLEOTIDE SEQUENCE</scope>
    <source>
        <strain evidence="9">BC1065</strain>
    </source>
</reference>
<evidence type="ECO:0000259" key="7">
    <source>
        <dbReference type="Pfam" id="PF04547"/>
    </source>
</evidence>
<dbReference type="EMBL" id="JAAAJB010000172">
    <property type="protein sequence ID" value="KAG0262946.1"/>
    <property type="molecule type" value="Genomic_DNA"/>
</dbReference>
<comment type="caution">
    <text evidence="9">The sequence shown here is derived from an EMBL/GenBank/DDBJ whole genome shotgun (WGS) entry which is preliminary data.</text>
</comment>
<feature type="transmembrane region" description="Helical" evidence="6">
    <location>
        <begin position="340"/>
        <end position="363"/>
    </location>
</feature>
<organism evidence="9 10">
    <name type="scientific">Actinomortierella ambigua</name>
    <dbReference type="NCBI Taxonomy" id="1343610"/>
    <lineage>
        <taxon>Eukaryota</taxon>
        <taxon>Fungi</taxon>
        <taxon>Fungi incertae sedis</taxon>
        <taxon>Mucoromycota</taxon>
        <taxon>Mortierellomycotina</taxon>
        <taxon>Mortierellomycetes</taxon>
        <taxon>Mortierellales</taxon>
        <taxon>Mortierellaceae</taxon>
        <taxon>Actinomortierella</taxon>
    </lineage>
</organism>
<feature type="domain" description="Anoctamin alpha-beta plait" evidence="8">
    <location>
        <begin position="55"/>
        <end position="191"/>
    </location>
</feature>
<evidence type="ECO:0000256" key="5">
    <source>
        <dbReference type="SAM" id="MobiDB-lite"/>
    </source>
</evidence>
<evidence type="ECO:0000256" key="4">
    <source>
        <dbReference type="ARBA" id="ARBA00023136"/>
    </source>
</evidence>